<feature type="transmembrane region" description="Helical" evidence="7">
    <location>
        <begin position="27"/>
        <end position="47"/>
    </location>
</feature>
<dbReference type="PROSITE" id="PS01311">
    <property type="entry name" value="LGT"/>
    <property type="match status" value="1"/>
</dbReference>
<protein>
    <submittedName>
        <fullName evidence="8">Prolipoprotein diacylglyceryl transferase</fullName>
        <ecNumber evidence="8">2.4.99.-</ecNumber>
    </submittedName>
</protein>
<dbReference type="Pfam" id="PF01790">
    <property type="entry name" value="LGT"/>
    <property type="match status" value="1"/>
</dbReference>
<comment type="caution">
    <text evidence="8">The sequence shown here is derived from an EMBL/GenBank/DDBJ whole genome shotgun (WGS) entry which is preliminary data.</text>
</comment>
<dbReference type="GO" id="GO:0008961">
    <property type="term" value="F:phosphatidylglycerol-prolipoprotein diacylglyceryl transferase activity"/>
    <property type="evidence" value="ECO:0007669"/>
    <property type="project" value="InterPro"/>
</dbReference>
<dbReference type="HAMAP" id="MF_01147">
    <property type="entry name" value="Lgt"/>
    <property type="match status" value="1"/>
</dbReference>
<keyword evidence="1" id="KW-1003">Cell membrane</keyword>
<evidence type="ECO:0000256" key="4">
    <source>
        <dbReference type="ARBA" id="ARBA00022989"/>
    </source>
</evidence>
<name>A0A644ZGW3_9ZZZZ</name>
<accession>A0A644ZGW3</accession>
<dbReference type="AlphaFoldDB" id="A0A644ZGW3"/>
<dbReference type="GO" id="GO:0005886">
    <property type="term" value="C:plasma membrane"/>
    <property type="evidence" value="ECO:0007669"/>
    <property type="project" value="InterPro"/>
</dbReference>
<feature type="compositionally biased region" description="Basic and acidic residues" evidence="6">
    <location>
        <begin position="284"/>
        <end position="302"/>
    </location>
</feature>
<proteinExistence type="inferred from homology"/>
<dbReference type="EMBL" id="VSSQ01008856">
    <property type="protein sequence ID" value="MPM40039.1"/>
    <property type="molecule type" value="Genomic_DNA"/>
</dbReference>
<evidence type="ECO:0000256" key="2">
    <source>
        <dbReference type="ARBA" id="ARBA00022679"/>
    </source>
</evidence>
<evidence type="ECO:0000256" key="7">
    <source>
        <dbReference type="SAM" id="Phobius"/>
    </source>
</evidence>
<feature type="transmembrane region" description="Helical" evidence="7">
    <location>
        <begin position="241"/>
        <end position="267"/>
    </location>
</feature>
<gene>
    <name evidence="8" type="primary">lgt_32</name>
    <name evidence="8" type="ORF">SDC9_86677</name>
</gene>
<feature type="transmembrane region" description="Helical" evidence="7">
    <location>
        <begin position="59"/>
        <end position="81"/>
    </location>
</feature>
<keyword evidence="5 7" id="KW-0472">Membrane</keyword>
<evidence type="ECO:0000256" key="6">
    <source>
        <dbReference type="SAM" id="MobiDB-lite"/>
    </source>
</evidence>
<reference evidence="8" key="1">
    <citation type="submission" date="2019-08" db="EMBL/GenBank/DDBJ databases">
        <authorList>
            <person name="Kucharzyk K."/>
            <person name="Murdoch R.W."/>
            <person name="Higgins S."/>
            <person name="Loffler F."/>
        </authorList>
    </citation>
    <scope>NUCLEOTIDE SEQUENCE</scope>
</reference>
<evidence type="ECO:0000313" key="8">
    <source>
        <dbReference type="EMBL" id="MPM40039.1"/>
    </source>
</evidence>
<evidence type="ECO:0000256" key="5">
    <source>
        <dbReference type="ARBA" id="ARBA00023136"/>
    </source>
</evidence>
<dbReference type="PANTHER" id="PTHR30589">
    <property type="entry name" value="PROLIPOPROTEIN DIACYLGLYCERYL TRANSFERASE"/>
    <property type="match status" value="1"/>
</dbReference>
<sequence>MNTIAFPGLGLEFSVNPISFTLLGHSFYWYGTIIACGFLLAVLYCRHRAPEFGVEPDHLIDMLLYAVPLSIVGARLYYVVFYLDLYRNANGSLDVVRMVRIWDGGLAIYGAVIAAVLTVLVFTRHRGFSFLAWTDMGVFGLLIGQTVGRWGNFVNVEAYGGPTELPWRMGIYEWVGGAYQYVEVHPTFLYESLWNLLGLLVLIHLSKKGRRRFDGMLFATYILWYGFGRGCIEGLRTDSLYLFGSVIRVSQLLGFASAVAAAIYLFYHLRVKKHTPEELYVNRLKREKEEREERNHGDDSGREGPGGQVQEEHPG</sequence>
<feature type="transmembrane region" description="Helical" evidence="7">
    <location>
        <begin position="217"/>
        <end position="235"/>
    </location>
</feature>
<feature type="region of interest" description="Disordered" evidence="6">
    <location>
        <begin position="284"/>
        <end position="315"/>
    </location>
</feature>
<organism evidence="8">
    <name type="scientific">bioreactor metagenome</name>
    <dbReference type="NCBI Taxonomy" id="1076179"/>
    <lineage>
        <taxon>unclassified sequences</taxon>
        <taxon>metagenomes</taxon>
        <taxon>ecological metagenomes</taxon>
    </lineage>
</organism>
<dbReference type="InterPro" id="IPR001640">
    <property type="entry name" value="Lgt"/>
</dbReference>
<evidence type="ECO:0000256" key="1">
    <source>
        <dbReference type="ARBA" id="ARBA00022475"/>
    </source>
</evidence>
<dbReference type="NCBIfam" id="TIGR00544">
    <property type="entry name" value="lgt"/>
    <property type="match status" value="1"/>
</dbReference>
<keyword evidence="4 7" id="KW-1133">Transmembrane helix</keyword>
<evidence type="ECO:0000256" key="3">
    <source>
        <dbReference type="ARBA" id="ARBA00022692"/>
    </source>
</evidence>
<keyword evidence="3 7" id="KW-0812">Transmembrane</keyword>
<keyword evidence="2 8" id="KW-0808">Transferase</keyword>
<dbReference type="EC" id="2.4.99.-" evidence="8"/>
<keyword evidence="8" id="KW-0449">Lipoprotein</keyword>
<dbReference type="GO" id="GO:0042158">
    <property type="term" value="P:lipoprotein biosynthetic process"/>
    <property type="evidence" value="ECO:0007669"/>
    <property type="project" value="InterPro"/>
</dbReference>
<feature type="transmembrane region" description="Helical" evidence="7">
    <location>
        <begin position="188"/>
        <end position="205"/>
    </location>
</feature>
<feature type="transmembrane region" description="Helical" evidence="7">
    <location>
        <begin position="130"/>
        <end position="148"/>
    </location>
</feature>
<feature type="transmembrane region" description="Helical" evidence="7">
    <location>
        <begin position="101"/>
        <end position="123"/>
    </location>
</feature>
<keyword evidence="8" id="KW-0328">Glycosyltransferase</keyword>
<dbReference type="PANTHER" id="PTHR30589:SF0">
    <property type="entry name" value="PHOSPHATIDYLGLYCEROL--PROLIPOPROTEIN DIACYLGLYCERYL TRANSFERASE"/>
    <property type="match status" value="1"/>
</dbReference>